<dbReference type="AlphaFoldDB" id="A0A5B0PIB6"/>
<reference evidence="3 4" key="1">
    <citation type="submission" date="2019-05" db="EMBL/GenBank/DDBJ databases">
        <title>Emergence of the Ug99 lineage of the wheat stem rust pathogen through somatic hybridization.</title>
        <authorList>
            <person name="Li F."/>
            <person name="Upadhyaya N.M."/>
            <person name="Sperschneider J."/>
            <person name="Matny O."/>
            <person name="Nguyen-Phuc H."/>
            <person name="Mago R."/>
            <person name="Raley C."/>
            <person name="Miller M.E."/>
            <person name="Silverstein K.A.T."/>
            <person name="Henningsen E."/>
            <person name="Hirsch C.D."/>
            <person name="Visser B."/>
            <person name="Pretorius Z.A."/>
            <person name="Steffenson B.J."/>
            <person name="Schwessinger B."/>
            <person name="Dodds P.N."/>
            <person name="Figueroa M."/>
        </authorList>
    </citation>
    <scope>NUCLEOTIDE SEQUENCE [LARGE SCALE GENOMIC DNA]</scope>
    <source>
        <strain evidence="3 4">Ug99</strain>
    </source>
</reference>
<dbReference type="Proteomes" id="UP000325313">
    <property type="component" value="Unassembled WGS sequence"/>
</dbReference>
<comment type="caution">
    <text evidence="3">The sequence shown here is derived from an EMBL/GenBank/DDBJ whole genome shotgun (WGS) entry which is preliminary data.</text>
</comment>
<gene>
    <name evidence="3" type="ORF">PGTUg99_013384</name>
</gene>
<protein>
    <recommendedName>
        <fullName evidence="2">DUF6589 domain-containing protein</fullName>
    </recommendedName>
</protein>
<dbReference type="Pfam" id="PF20231">
    <property type="entry name" value="DUF6589"/>
    <property type="match status" value="1"/>
</dbReference>
<feature type="compositionally biased region" description="Low complexity" evidence="1">
    <location>
        <begin position="24"/>
        <end position="40"/>
    </location>
</feature>
<organism evidence="3 4">
    <name type="scientific">Puccinia graminis f. sp. tritici</name>
    <dbReference type="NCBI Taxonomy" id="56615"/>
    <lineage>
        <taxon>Eukaryota</taxon>
        <taxon>Fungi</taxon>
        <taxon>Dikarya</taxon>
        <taxon>Basidiomycota</taxon>
        <taxon>Pucciniomycotina</taxon>
        <taxon>Pucciniomycetes</taxon>
        <taxon>Pucciniales</taxon>
        <taxon>Pucciniaceae</taxon>
        <taxon>Puccinia</taxon>
    </lineage>
</organism>
<evidence type="ECO:0000313" key="3">
    <source>
        <dbReference type="EMBL" id="KAA1100310.1"/>
    </source>
</evidence>
<name>A0A5B0PIB6_PUCGR</name>
<proteinExistence type="predicted"/>
<feature type="region of interest" description="Disordered" evidence="1">
    <location>
        <begin position="17"/>
        <end position="48"/>
    </location>
</feature>
<evidence type="ECO:0000259" key="2">
    <source>
        <dbReference type="Pfam" id="PF20231"/>
    </source>
</evidence>
<sequence>MPFLYSLIKSRLVGTQDSVEDNESNNFDSNDLSGSESSNSSDEETTEAIHAKKGALDRRGTRKNLRTHVVAANLCAIVQYVSNRRVNGFPLMNSVYFLATGVSERVATYLSFIGLCSSRKAANSALASLGRKAEEELIRKIAISSSSLMNPIICIDNIDFEQSVHSKSAEKQSRMFHGTWGYVHNPDPKILETLNPLDFSVQSYRDAIAKWANMSIQPHMLIPSKDENKHFSLVIKSQISRVLFQYVVTQTGKFPQIPVSPPEIDPITPQVPDITMLKLMLASDNSAEGISEVFQGILQQSKIEKKDFFDQLRVFEGDLGTCMYIESLRALRRPSSYPQDSMSNCITIMGAAHTLWNFAQAIFLLHFGNNSDAQDLGAWHSMSSLGIPSDRPNTKKDFTLMISNMTKVHEANILNCLM</sequence>
<dbReference type="EMBL" id="VDEP01000341">
    <property type="protein sequence ID" value="KAA1100310.1"/>
    <property type="molecule type" value="Genomic_DNA"/>
</dbReference>
<accession>A0A5B0PIB6</accession>
<evidence type="ECO:0000256" key="1">
    <source>
        <dbReference type="SAM" id="MobiDB-lite"/>
    </source>
</evidence>
<dbReference type="InterPro" id="IPR046496">
    <property type="entry name" value="DUF6589"/>
</dbReference>
<feature type="domain" description="DUF6589" evidence="2">
    <location>
        <begin position="216"/>
        <end position="417"/>
    </location>
</feature>
<evidence type="ECO:0000313" key="4">
    <source>
        <dbReference type="Proteomes" id="UP000325313"/>
    </source>
</evidence>